<proteinExistence type="predicted"/>
<evidence type="ECO:0000313" key="2">
    <source>
        <dbReference type="EMBL" id="KXU80873.1"/>
    </source>
</evidence>
<dbReference type="Gene3D" id="3.40.50.1820">
    <property type="entry name" value="alpha/beta hydrolase"/>
    <property type="match status" value="1"/>
</dbReference>
<evidence type="ECO:0000259" key="1">
    <source>
        <dbReference type="Pfam" id="PF12146"/>
    </source>
</evidence>
<reference evidence="2 3" key="1">
    <citation type="submission" date="2016-02" db="EMBL/GenBank/DDBJ databases">
        <title>Draft genome sequence of Aeromonas trota strain 1999lcr isolated from cerebrospinal fluid (CSF).</title>
        <authorList>
            <person name="Dallagassa C.B."/>
            <person name="Prediger K.C."/>
            <person name="Weiss V.A."/>
            <person name="Assis F.E."/>
            <person name="Baura V."/>
            <person name="Cruz L.M."/>
            <person name="Souza E.M."/>
            <person name="Pedrosa F.O."/>
            <person name="Fadel-Picheth C.M."/>
        </authorList>
    </citation>
    <scope>NUCLEOTIDE SEQUENCE [LARGE SCALE GENOMIC DNA]</scope>
    <source>
        <strain evidence="2 3">1999lcr</strain>
    </source>
</reference>
<dbReference type="PANTHER" id="PTHR43194">
    <property type="entry name" value="HYDROLASE ALPHA/BETA FOLD FAMILY"/>
    <property type="match status" value="1"/>
</dbReference>
<comment type="caution">
    <text evidence="2">The sequence shown here is derived from an EMBL/GenBank/DDBJ whole genome shotgun (WGS) entry which is preliminary data.</text>
</comment>
<dbReference type="SUPFAM" id="SSF53474">
    <property type="entry name" value="alpha/beta-Hydrolases"/>
    <property type="match status" value="1"/>
</dbReference>
<dbReference type="Proteomes" id="UP000078435">
    <property type="component" value="Unassembled WGS sequence"/>
</dbReference>
<dbReference type="InterPro" id="IPR050228">
    <property type="entry name" value="Carboxylesterase_BioH"/>
</dbReference>
<accession>A0A175VK27</accession>
<sequence>MSSKIYFNTRRFNPSKWLLGIGTRLHHRIAPAHAKRTASKLLLTPQRSQRDETPPAGLVKQAVHTSEGVLMSYRLGQGPVWLLMHGWSGSASQFYPLMRHIAAQGFTAIAYDHPAHGHSAGQTGHLPRFVRAFDELAASVADELGPIAGIIAHSMGGAVTLSSRQPAMDTLPLLLISPVLDYVPQLYGMVARSGYSIRLFDAVVKEIEQEYQHPLSTVDPLGRLASRHGPAMIVHDEEDRFAPHDDSLRASQEGHTKLVSTRGLGHGRILASAPVFAAFDQLARPEHPHRDL</sequence>
<dbReference type="PANTHER" id="PTHR43194:SF2">
    <property type="entry name" value="PEROXISOMAL MEMBRANE PROTEIN LPX1"/>
    <property type="match status" value="1"/>
</dbReference>
<organism evidence="2 3">
    <name type="scientific">Aeromonas enteropelogenes</name>
    <name type="common">Aeromonas trota</name>
    <dbReference type="NCBI Taxonomy" id="29489"/>
    <lineage>
        <taxon>Bacteria</taxon>
        <taxon>Pseudomonadati</taxon>
        <taxon>Pseudomonadota</taxon>
        <taxon>Gammaproteobacteria</taxon>
        <taxon>Aeromonadales</taxon>
        <taxon>Aeromonadaceae</taxon>
        <taxon>Aeromonas</taxon>
    </lineage>
</organism>
<feature type="domain" description="Serine aminopeptidase S33" evidence="1">
    <location>
        <begin position="82"/>
        <end position="248"/>
    </location>
</feature>
<dbReference type="Pfam" id="PF12146">
    <property type="entry name" value="Hydrolase_4"/>
    <property type="match status" value="1"/>
</dbReference>
<dbReference type="InterPro" id="IPR022742">
    <property type="entry name" value="Hydrolase_4"/>
</dbReference>
<evidence type="ECO:0000313" key="3">
    <source>
        <dbReference type="Proteomes" id="UP000078435"/>
    </source>
</evidence>
<dbReference type="InterPro" id="IPR029058">
    <property type="entry name" value="AB_hydrolase_fold"/>
</dbReference>
<name>A0A175VK27_AEREN</name>
<dbReference type="STRING" id="29489.VL01_06760"/>
<dbReference type="EMBL" id="JMGO02000003">
    <property type="protein sequence ID" value="KXU80873.1"/>
    <property type="molecule type" value="Genomic_DNA"/>
</dbReference>
<protein>
    <submittedName>
        <fullName evidence="2">Esterase</fullName>
    </submittedName>
</protein>
<gene>
    <name evidence="2" type="ORF">LCR_12385</name>
</gene>
<dbReference type="AlphaFoldDB" id="A0A175VK27"/>
<dbReference type="RefSeq" id="WP_061475889.1">
    <property type="nucleotide sequence ID" value="NZ_CP083612.1"/>
</dbReference>